<sequence>MALGTLRDFSPQQRTALTLGTFDGVHRGHRALLERTAAWAREHGALSVALVFTQPPPNYMGTPKPLLLPVGKKLERVSQIVEHVIAVEFPEVGWMEAEEFVQKILVERLQMAHIVIGPDARFGKHRRGDSALLEQLGERLRFSVEVVPPVRVQQKIISATAIRESLSAGRLEEAREMLGYAPTLWGTVVHGDGRGRQLGYPTANLALDPHVLVPAAGVYAVRVCVKDSQRDGVLYIGSRSTFADASPSIEVHLFDTDEELYGIELEVALLARLRDDQRFDSLDALREQIERDIDAARTVLRA</sequence>
<keyword evidence="6 14" id="KW-0548">Nucleotidyltransferase</keyword>
<dbReference type="UniPathway" id="UPA00277">
    <property type="reaction ID" value="UER00407"/>
</dbReference>
<dbReference type="EMBL" id="AP011740">
    <property type="protein sequence ID" value="BAL56193.1"/>
    <property type="molecule type" value="Genomic_DNA"/>
</dbReference>
<dbReference type="InterPro" id="IPR015865">
    <property type="entry name" value="Riboflavin_kinase_bac/euk"/>
</dbReference>
<evidence type="ECO:0000256" key="1">
    <source>
        <dbReference type="ARBA" id="ARBA00004726"/>
    </source>
</evidence>
<dbReference type="PIRSF" id="PIRSF004491">
    <property type="entry name" value="FAD_Synth"/>
    <property type="match status" value="1"/>
</dbReference>
<dbReference type="InterPro" id="IPR014729">
    <property type="entry name" value="Rossmann-like_a/b/a_fold"/>
</dbReference>
<dbReference type="InterPro" id="IPR023468">
    <property type="entry name" value="Riboflavin_kinase"/>
</dbReference>
<dbReference type="GO" id="GO:0005524">
    <property type="term" value="F:ATP binding"/>
    <property type="evidence" value="ECO:0007669"/>
    <property type="project" value="UniProtKB-UniRule"/>
</dbReference>
<comment type="pathway">
    <text evidence="1 14">Cofactor biosynthesis; FAD biosynthesis; FAD from FMN: step 1/1.</text>
</comment>
<dbReference type="GO" id="GO:0003919">
    <property type="term" value="F:FMN adenylyltransferase activity"/>
    <property type="evidence" value="ECO:0007669"/>
    <property type="project" value="UniProtKB-UniRule"/>
</dbReference>
<dbReference type="EC" id="2.7.1.26" evidence="14"/>
<evidence type="ECO:0000256" key="11">
    <source>
        <dbReference type="ARBA" id="ARBA00023268"/>
    </source>
</evidence>
<dbReference type="FunFam" id="2.40.30.30:FF:000003">
    <property type="entry name" value="Riboflavin biosynthesis protein"/>
    <property type="match status" value="1"/>
</dbReference>
<evidence type="ECO:0000256" key="4">
    <source>
        <dbReference type="ARBA" id="ARBA00022643"/>
    </source>
</evidence>
<keyword evidence="10 14" id="KW-0067">ATP-binding</keyword>
<dbReference type="SUPFAM" id="SSF82114">
    <property type="entry name" value="Riboflavin kinase-like"/>
    <property type="match status" value="1"/>
</dbReference>
<dbReference type="InterPro" id="IPR015864">
    <property type="entry name" value="FAD_synthase"/>
</dbReference>
<evidence type="ECO:0000256" key="5">
    <source>
        <dbReference type="ARBA" id="ARBA00022679"/>
    </source>
</evidence>
<keyword evidence="5 14" id="KW-0808">Transferase</keyword>
<evidence type="ECO:0000256" key="8">
    <source>
        <dbReference type="ARBA" id="ARBA00022777"/>
    </source>
</evidence>
<comment type="similarity">
    <text evidence="14">Belongs to the ribF family.</text>
</comment>
<dbReference type="SMART" id="SM00904">
    <property type="entry name" value="Flavokinase"/>
    <property type="match status" value="1"/>
</dbReference>
<keyword evidence="11" id="KW-0511">Multifunctional enzyme</keyword>
<accession>H5SJ57</accession>
<dbReference type="GO" id="GO:0009398">
    <property type="term" value="P:FMN biosynthetic process"/>
    <property type="evidence" value="ECO:0007669"/>
    <property type="project" value="UniProtKB-UniRule"/>
</dbReference>
<evidence type="ECO:0000313" key="16">
    <source>
        <dbReference type="EMBL" id="BAL56193.1"/>
    </source>
</evidence>
<dbReference type="EC" id="2.7.7.2" evidence="14"/>
<dbReference type="Gene3D" id="3.40.50.620">
    <property type="entry name" value="HUPs"/>
    <property type="match status" value="1"/>
</dbReference>
<comment type="catalytic activity">
    <reaction evidence="12 14">
        <text>riboflavin + ATP = FMN + ADP + H(+)</text>
        <dbReference type="Rhea" id="RHEA:14357"/>
        <dbReference type="ChEBI" id="CHEBI:15378"/>
        <dbReference type="ChEBI" id="CHEBI:30616"/>
        <dbReference type="ChEBI" id="CHEBI:57986"/>
        <dbReference type="ChEBI" id="CHEBI:58210"/>
        <dbReference type="ChEBI" id="CHEBI:456216"/>
        <dbReference type="EC" id="2.7.1.26"/>
    </reaction>
</comment>
<dbReference type="UniPathway" id="UPA00276">
    <property type="reaction ID" value="UER00406"/>
</dbReference>
<reference evidence="16" key="1">
    <citation type="journal article" date="2005" name="Environ. Microbiol.">
        <title>Genetic and functional properties of uncultivated thermophilic crenarchaeotes from a subsurface gold mine as revealed by analysis of genome fragments.</title>
        <authorList>
            <person name="Nunoura T."/>
            <person name="Hirayama H."/>
            <person name="Takami H."/>
            <person name="Oida H."/>
            <person name="Nishi S."/>
            <person name="Shimamura S."/>
            <person name="Suzuki Y."/>
            <person name="Inagaki F."/>
            <person name="Takai K."/>
            <person name="Nealson K.H."/>
            <person name="Horikoshi K."/>
        </authorList>
    </citation>
    <scope>NUCLEOTIDE SEQUENCE</scope>
</reference>
<organism evidence="16">
    <name type="scientific">uncultured Acetothermia bacterium</name>
    <dbReference type="NCBI Taxonomy" id="236499"/>
    <lineage>
        <taxon>Bacteria</taxon>
        <taxon>Candidatus Bipolaricaulota</taxon>
        <taxon>environmental samples</taxon>
    </lineage>
</organism>
<protein>
    <recommendedName>
        <fullName evidence="14">Riboflavin biosynthesis protein</fullName>
    </recommendedName>
    <domain>
        <recommendedName>
            <fullName evidence="14">Riboflavin kinase</fullName>
            <ecNumber evidence="14">2.7.1.26</ecNumber>
        </recommendedName>
        <alternativeName>
            <fullName evidence="14">Flavokinase</fullName>
        </alternativeName>
    </domain>
    <domain>
        <recommendedName>
            <fullName evidence="14">FMN adenylyltransferase</fullName>
            <ecNumber evidence="14">2.7.7.2</ecNumber>
        </recommendedName>
        <alternativeName>
            <fullName evidence="14">FAD pyrophosphorylase</fullName>
        </alternativeName>
        <alternativeName>
            <fullName evidence="14">FAD synthase</fullName>
        </alternativeName>
    </domain>
</protein>
<keyword evidence="9 14" id="KW-0274">FAD</keyword>
<keyword evidence="3 14" id="KW-0285">Flavoprotein</keyword>
<dbReference type="InterPro" id="IPR023465">
    <property type="entry name" value="Riboflavin_kinase_dom_sf"/>
</dbReference>
<evidence type="ECO:0000256" key="6">
    <source>
        <dbReference type="ARBA" id="ARBA00022695"/>
    </source>
</evidence>
<dbReference type="SUPFAM" id="SSF52374">
    <property type="entry name" value="Nucleotidylyl transferase"/>
    <property type="match status" value="1"/>
</dbReference>
<dbReference type="AlphaFoldDB" id="H5SJ57"/>
<keyword evidence="4 14" id="KW-0288">FMN</keyword>
<dbReference type="PANTHER" id="PTHR22749">
    <property type="entry name" value="RIBOFLAVIN KINASE/FMN ADENYLYLTRANSFERASE"/>
    <property type="match status" value="1"/>
</dbReference>
<dbReference type="NCBIfam" id="TIGR00083">
    <property type="entry name" value="ribF"/>
    <property type="match status" value="1"/>
</dbReference>
<name>H5SJ57_9BACT</name>
<dbReference type="Pfam" id="PF01687">
    <property type="entry name" value="Flavokinase"/>
    <property type="match status" value="1"/>
</dbReference>
<comment type="catalytic activity">
    <reaction evidence="13 14">
        <text>FMN + ATP + H(+) = FAD + diphosphate</text>
        <dbReference type="Rhea" id="RHEA:17237"/>
        <dbReference type="ChEBI" id="CHEBI:15378"/>
        <dbReference type="ChEBI" id="CHEBI:30616"/>
        <dbReference type="ChEBI" id="CHEBI:33019"/>
        <dbReference type="ChEBI" id="CHEBI:57692"/>
        <dbReference type="ChEBI" id="CHEBI:58210"/>
        <dbReference type="EC" id="2.7.7.2"/>
    </reaction>
</comment>
<feature type="domain" description="Riboflavin kinase" evidence="15">
    <location>
        <begin position="177"/>
        <end position="301"/>
    </location>
</feature>
<dbReference type="GO" id="GO:0006747">
    <property type="term" value="P:FAD biosynthetic process"/>
    <property type="evidence" value="ECO:0007669"/>
    <property type="project" value="UniProtKB-UniRule"/>
</dbReference>
<gene>
    <name evidence="16" type="ORF">HGMM_F35B12C07</name>
</gene>
<evidence type="ECO:0000256" key="12">
    <source>
        <dbReference type="ARBA" id="ARBA00047880"/>
    </source>
</evidence>
<dbReference type="GO" id="GO:0008531">
    <property type="term" value="F:riboflavin kinase activity"/>
    <property type="evidence" value="ECO:0007669"/>
    <property type="project" value="UniProtKB-UniRule"/>
</dbReference>
<dbReference type="PANTHER" id="PTHR22749:SF6">
    <property type="entry name" value="RIBOFLAVIN KINASE"/>
    <property type="match status" value="1"/>
</dbReference>
<dbReference type="CDD" id="cd02064">
    <property type="entry name" value="FAD_synthetase_N"/>
    <property type="match status" value="1"/>
</dbReference>
<keyword evidence="7 14" id="KW-0547">Nucleotide-binding</keyword>
<evidence type="ECO:0000256" key="9">
    <source>
        <dbReference type="ARBA" id="ARBA00022827"/>
    </source>
</evidence>
<dbReference type="GO" id="GO:0009231">
    <property type="term" value="P:riboflavin biosynthetic process"/>
    <property type="evidence" value="ECO:0007669"/>
    <property type="project" value="InterPro"/>
</dbReference>
<dbReference type="Pfam" id="PF06574">
    <property type="entry name" value="FAD_syn"/>
    <property type="match status" value="1"/>
</dbReference>
<comment type="pathway">
    <text evidence="2 14">Cofactor biosynthesis; FMN biosynthesis; FMN from riboflavin (ATP route): step 1/1.</text>
</comment>
<evidence type="ECO:0000256" key="3">
    <source>
        <dbReference type="ARBA" id="ARBA00022630"/>
    </source>
</evidence>
<evidence type="ECO:0000256" key="7">
    <source>
        <dbReference type="ARBA" id="ARBA00022741"/>
    </source>
</evidence>
<dbReference type="Gene3D" id="2.40.30.30">
    <property type="entry name" value="Riboflavin kinase-like"/>
    <property type="match status" value="1"/>
</dbReference>
<evidence type="ECO:0000256" key="14">
    <source>
        <dbReference type="PIRNR" id="PIRNR004491"/>
    </source>
</evidence>
<evidence type="ECO:0000256" key="13">
    <source>
        <dbReference type="ARBA" id="ARBA00049494"/>
    </source>
</evidence>
<evidence type="ECO:0000259" key="15">
    <source>
        <dbReference type="SMART" id="SM00904"/>
    </source>
</evidence>
<dbReference type="InterPro" id="IPR002606">
    <property type="entry name" value="Riboflavin_kinase_bac"/>
</dbReference>
<evidence type="ECO:0000256" key="10">
    <source>
        <dbReference type="ARBA" id="ARBA00022840"/>
    </source>
</evidence>
<keyword evidence="8 14" id="KW-0418">Kinase</keyword>
<evidence type="ECO:0000256" key="2">
    <source>
        <dbReference type="ARBA" id="ARBA00005201"/>
    </source>
</evidence>
<proteinExistence type="inferred from homology"/>
<reference evidence="16" key="2">
    <citation type="journal article" date="2012" name="PLoS ONE">
        <title>A Deeply Branching Thermophilic Bacterium with an Ancient Acetyl-CoA Pathway Dominates a Subsurface Ecosystem.</title>
        <authorList>
            <person name="Takami H."/>
            <person name="Noguchi H."/>
            <person name="Takaki Y."/>
            <person name="Uchiyama I."/>
            <person name="Toyoda A."/>
            <person name="Nishi S."/>
            <person name="Chee G.-J."/>
            <person name="Arai W."/>
            <person name="Nunoura T."/>
            <person name="Itoh T."/>
            <person name="Hattori M."/>
            <person name="Takai K."/>
        </authorList>
    </citation>
    <scope>NUCLEOTIDE SEQUENCE</scope>
</reference>